<evidence type="ECO:0000256" key="1">
    <source>
        <dbReference type="SAM" id="Coils"/>
    </source>
</evidence>
<accession>A0AAV4H004</accession>
<feature type="compositionally biased region" description="Polar residues" evidence="2">
    <location>
        <begin position="174"/>
        <end position="191"/>
    </location>
</feature>
<feature type="compositionally biased region" description="Low complexity" evidence="2">
    <location>
        <begin position="85"/>
        <end position="105"/>
    </location>
</feature>
<dbReference type="AlphaFoldDB" id="A0AAV4H004"/>
<keyword evidence="1" id="KW-0175">Coiled coil</keyword>
<name>A0AAV4H004_9GAST</name>
<dbReference type="EMBL" id="BMAT01008732">
    <property type="protein sequence ID" value="GFR91478.1"/>
    <property type="molecule type" value="Genomic_DNA"/>
</dbReference>
<reference evidence="3 4" key="1">
    <citation type="journal article" date="2021" name="Elife">
        <title>Chloroplast acquisition without the gene transfer in kleptoplastic sea slugs, Plakobranchus ocellatus.</title>
        <authorList>
            <person name="Maeda T."/>
            <person name="Takahashi S."/>
            <person name="Yoshida T."/>
            <person name="Shimamura S."/>
            <person name="Takaki Y."/>
            <person name="Nagai Y."/>
            <person name="Toyoda A."/>
            <person name="Suzuki Y."/>
            <person name="Arimoto A."/>
            <person name="Ishii H."/>
            <person name="Satoh N."/>
            <person name="Nishiyama T."/>
            <person name="Hasebe M."/>
            <person name="Maruyama T."/>
            <person name="Minagawa J."/>
            <person name="Obokata J."/>
            <person name="Shigenobu S."/>
        </authorList>
    </citation>
    <scope>NUCLEOTIDE SEQUENCE [LARGE SCALE GENOMIC DNA]</scope>
</reference>
<organism evidence="3 4">
    <name type="scientific">Elysia marginata</name>
    <dbReference type="NCBI Taxonomy" id="1093978"/>
    <lineage>
        <taxon>Eukaryota</taxon>
        <taxon>Metazoa</taxon>
        <taxon>Spiralia</taxon>
        <taxon>Lophotrochozoa</taxon>
        <taxon>Mollusca</taxon>
        <taxon>Gastropoda</taxon>
        <taxon>Heterobranchia</taxon>
        <taxon>Euthyneura</taxon>
        <taxon>Panpulmonata</taxon>
        <taxon>Sacoglossa</taxon>
        <taxon>Placobranchoidea</taxon>
        <taxon>Plakobranchidae</taxon>
        <taxon>Elysia</taxon>
    </lineage>
</organism>
<comment type="caution">
    <text evidence="3">The sequence shown here is derived from an EMBL/GenBank/DDBJ whole genome shotgun (WGS) entry which is preliminary data.</text>
</comment>
<feature type="compositionally biased region" description="Polar residues" evidence="2">
    <location>
        <begin position="106"/>
        <end position="119"/>
    </location>
</feature>
<protein>
    <submittedName>
        <fullName evidence="3">Uncharacterized protein</fullName>
    </submittedName>
</protein>
<keyword evidence="4" id="KW-1185">Reference proteome</keyword>
<evidence type="ECO:0000256" key="2">
    <source>
        <dbReference type="SAM" id="MobiDB-lite"/>
    </source>
</evidence>
<feature type="region of interest" description="Disordered" evidence="2">
    <location>
        <begin position="148"/>
        <end position="191"/>
    </location>
</feature>
<feature type="coiled-coil region" evidence="1">
    <location>
        <begin position="38"/>
        <end position="65"/>
    </location>
</feature>
<proteinExistence type="predicted"/>
<dbReference type="Proteomes" id="UP000762676">
    <property type="component" value="Unassembled WGS sequence"/>
</dbReference>
<evidence type="ECO:0000313" key="3">
    <source>
        <dbReference type="EMBL" id="GFR91478.1"/>
    </source>
</evidence>
<sequence>MESELKKTDALKTKTSEDLTTAESLIDARLQKFSLEQRRVLTNLREELQQQNQALIADISRLLEGFASLVGRVVKGELEKALVSFSPSASGTSSSSKPANSSQSPQTATASDQASSRTWSKVHVEQSLTSDDADSAQMTVEDLIRQAGEKAAKKKKKRGKKKQKKAVNPKESTKSPPCKTQSSNGRVASEKPTFSSLIKDYKDKNDMDPSVHFFPEDGPASLLVFDITQVAESGKISKSPLYYLQDFPFKVQLSLWFDAEKELKICVTFWGLSPDPYTLQRVFTISGEIKNKNSSAFSSLFSQKSPPFNLQKPWSQNLDLPLVLKTKRGSYSELKLDTLKMRNFILENRNSISIRWNVESSEV</sequence>
<feature type="compositionally biased region" description="Basic residues" evidence="2">
    <location>
        <begin position="152"/>
        <end position="167"/>
    </location>
</feature>
<evidence type="ECO:0000313" key="4">
    <source>
        <dbReference type="Proteomes" id="UP000762676"/>
    </source>
</evidence>
<feature type="region of interest" description="Disordered" evidence="2">
    <location>
        <begin position="85"/>
        <end position="133"/>
    </location>
</feature>
<gene>
    <name evidence="3" type="ORF">ElyMa_004329100</name>
</gene>